<dbReference type="AlphaFoldDB" id="A0A5Q3Q3S5"/>
<dbReference type="GO" id="GO:0005829">
    <property type="term" value="C:cytosol"/>
    <property type="evidence" value="ECO:0007669"/>
    <property type="project" value="TreeGrafter"/>
</dbReference>
<dbReference type="Gene3D" id="3.90.226.10">
    <property type="entry name" value="2-enoyl-CoA Hydratase, Chain A, domain 1"/>
    <property type="match status" value="1"/>
</dbReference>
<protein>
    <recommendedName>
        <fullName evidence="2">3-hydroxyisobutyryl-CoA hydrolase</fullName>
        <ecNumber evidence="2">3.1.2.4</ecNumber>
    </recommendedName>
</protein>
<evidence type="ECO:0000256" key="1">
    <source>
        <dbReference type="ARBA" id="ARBA00001709"/>
    </source>
</evidence>
<feature type="domain" description="Enoyl-CoA hydratase/isomerase" evidence="4">
    <location>
        <begin position="20"/>
        <end position="339"/>
    </location>
</feature>
<dbReference type="RefSeq" id="WP_154075861.1">
    <property type="nucleotide sequence ID" value="NZ_CP045929.1"/>
</dbReference>
<dbReference type="InterPro" id="IPR045004">
    <property type="entry name" value="ECH_dom"/>
</dbReference>
<evidence type="ECO:0000313" key="5">
    <source>
        <dbReference type="EMBL" id="QGK69261.1"/>
    </source>
</evidence>
<keyword evidence="5" id="KW-0413">Isomerase</keyword>
<dbReference type="SUPFAM" id="SSF52096">
    <property type="entry name" value="ClpP/crotonase"/>
    <property type="match status" value="1"/>
</dbReference>
<dbReference type="PANTHER" id="PTHR43176">
    <property type="entry name" value="3-HYDROXYISOBUTYRYL-COA HYDROLASE-RELATED"/>
    <property type="match status" value="1"/>
</dbReference>
<evidence type="ECO:0000256" key="2">
    <source>
        <dbReference type="ARBA" id="ARBA00011915"/>
    </source>
</evidence>
<comment type="catalytic activity">
    <reaction evidence="1">
        <text>3-hydroxy-2-methylpropanoyl-CoA + H2O = 3-hydroxy-2-methylpropanoate + CoA + H(+)</text>
        <dbReference type="Rhea" id="RHEA:20888"/>
        <dbReference type="ChEBI" id="CHEBI:11805"/>
        <dbReference type="ChEBI" id="CHEBI:15377"/>
        <dbReference type="ChEBI" id="CHEBI:15378"/>
        <dbReference type="ChEBI" id="CHEBI:57287"/>
        <dbReference type="ChEBI" id="CHEBI:57340"/>
        <dbReference type="EC" id="3.1.2.4"/>
    </reaction>
</comment>
<dbReference type="PANTHER" id="PTHR43176:SF3">
    <property type="entry name" value="3-HYDROXYISOBUTYRYL-COA HYDROLASE, MITOCHONDRIAL"/>
    <property type="match status" value="1"/>
</dbReference>
<keyword evidence="3" id="KW-0378">Hydrolase</keyword>
<dbReference type="GO" id="GO:0006574">
    <property type="term" value="P:L-valine catabolic process"/>
    <property type="evidence" value="ECO:0007669"/>
    <property type="project" value="TreeGrafter"/>
</dbReference>
<dbReference type="InterPro" id="IPR029045">
    <property type="entry name" value="ClpP/crotonase-like_dom_sf"/>
</dbReference>
<keyword evidence="6" id="KW-1185">Reference proteome</keyword>
<organism evidence="5 6">
    <name type="scientific">Allosaccharopolyspora coralli</name>
    <dbReference type="NCBI Taxonomy" id="2665642"/>
    <lineage>
        <taxon>Bacteria</taxon>
        <taxon>Bacillati</taxon>
        <taxon>Actinomycetota</taxon>
        <taxon>Actinomycetes</taxon>
        <taxon>Pseudonocardiales</taxon>
        <taxon>Pseudonocardiaceae</taxon>
        <taxon>Allosaccharopolyspora</taxon>
    </lineage>
</organism>
<dbReference type="EC" id="3.1.2.4" evidence="2"/>
<sequence length="353" mass="37656">MTSDSATEPEVLISEQGSLARITLNRPKALNSLTLGMVRSITAALHDWREAEHITTVLIDGAGEKGLCAGGDIRAIHDAAKAGDNATIEAFWSEEYRLNAMLPRYPKPIVAFMDGITMGGGVGISAHVSHRVVTERTKIGMPEVGIGFLPDVGGTYLLSHTVGKVGAHMALTGTPVGAGDALYAGLADHYMPSEKLPELVTALSSGPVDDALAKLVEPGPEAPLSAHRGWIDDAYSADTVEGLVQRLDQTPHDEAVAAAETIRTKSPTSLKVTLRALREARAFTLEEALNQEYRLALRCAWIGDLVEGVRATLVDKDRNPQWSPGSLDEVDSTRVDAFFAPLGEGELGLRPHT</sequence>
<accession>A0A5Q3Q3S5</accession>
<dbReference type="GO" id="GO:0003860">
    <property type="term" value="F:3-hydroxyisobutyryl-CoA hydrolase activity"/>
    <property type="evidence" value="ECO:0007669"/>
    <property type="project" value="UniProtKB-EC"/>
</dbReference>
<dbReference type="InterPro" id="IPR032259">
    <property type="entry name" value="HIBYL-CoA-H"/>
</dbReference>
<dbReference type="Pfam" id="PF16113">
    <property type="entry name" value="ECH_2"/>
    <property type="match status" value="1"/>
</dbReference>
<evidence type="ECO:0000259" key="4">
    <source>
        <dbReference type="Pfam" id="PF16113"/>
    </source>
</evidence>
<name>A0A5Q3Q3S5_9PSEU</name>
<dbReference type="Proteomes" id="UP000371041">
    <property type="component" value="Chromosome"/>
</dbReference>
<reference evidence="6" key="1">
    <citation type="submission" date="2019-11" db="EMBL/GenBank/DDBJ databases">
        <title>The complete genome sequence of Saccharopolyspora sp. E2A.</title>
        <authorList>
            <person name="Zhang G."/>
        </authorList>
    </citation>
    <scope>NUCLEOTIDE SEQUENCE [LARGE SCALE GENOMIC DNA]</scope>
    <source>
        <strain evidence="6">E2A</strain>
    </source>
</reference>
<dbReference type="NCBIfam" id="NF004127">
    <property type="entry name" value="PRK05617.1"/>
    <property type="match status" value="1"/>
</dbReference>
<dbReference type="GO" id="GO:0016853">
    <property type="term" value="F:isomerase activity"/>
    <property type="evidence" value="ECO:0007669"/>
    <property type="project" value="UniProtKB-KW"/>
</dbReference>
<evidence type="ECO:0000313" key="6">
    <source>
        <dbReference type="Proteomes" id="UP000371041"/>
    </source>
</evidence>
<gene>
    <name evidence="5" type="ORF">GIY23_06675</name>
</gene>
<dbReference type="EMBL" id="CP045929">
    <property type="protein sequence ID" value="QGK69261.1"/>
    <property type="molecule type" value="Genomic_DNA"/>
</dbReference>
<dbReference type="KEGG" id="sace:GIY23_06675"/>
<proteinExistence type="predicted"/>
<dbReference type="CDD" id="cd06558">
    <property type="entry name" value="crotonase-like"/>
    <property type="match status" value="1"/>
</dbReference>
<evidence type="ECO:0000256" key="3">
    <source>
        <dbReference type="ARBA" id="ARBA00022801"/>
    </source>
</evidence>